<reference evidence="3 4" key="1">
    <citation type="submission" date="2023-03" db="EMBL/GenBank/DDBJ databases">
        <title>WGS of Gossypium arboreum.</title>
        <authorList>
            <person name="Yu D."/>
        </authorList>
    </citation>
    <scope>NUCLEOTIDE SEQUENCE [LARGE SCALE GENOMIC DNA]</scope>
    <source>
        <tissue evidence="3">Leaf</tissue>
    </source>
</reference>
<organism evidence="3 4">
    <name type="scientific">Gossypium arboreum</name>
    <name type="common">Tree cotton</name>
    <name type="synonym">Gossypium nanking</name>
    <dbReference type="NCBI Taxonomy" id="29729"/>
    <lineage>
        <taxon>Eukaryota</taxon>
        <taxon>Viridiplantae</taxon>
        <taxon>Streptophyta</taxon>
        <taxon>Embryophyta</taxon>
        <taxon>Tracheophyta</taxon>
        <taxon>Spermatophyta</taxon>
        <taxon>Magnoliopsida</taxon>
        <taxon>eudicotyledons</taxon>
        <taxon>Gunneridae</taxon>
        <taxon>Pentapetalae</taxon>
        <taxon>rosids</taxon>
        <taxon>malvids</taxon>
        <taxon>Malvales</taxon>
        <taxon>Malvaceae</taxon>
        <taxon>Malvoideae</taxon>
        <taxon>Gossypium</taxon>
    </lineage>
</organism>
<feature type="region of interest" description="Disordered" evidence="1">
    <location>
        <begin position="199"/>
        <end position="260"/>
    </location>
</feature>
<dbReference type="InterPro" id="IPR046796">
    <property type="entry name" value="Transposase_32_dom"/>
</dbReference>
<evidence type="ECO:0000313" key="4">
    <source>
        <dbReference type="Proteomes" id="UP001358586"/>
    </source>
</evidence>
<name>A0ABR0MN22_GOSAR</name>
<protein>
    <recommendedName>
        <fullName evidence="2">Putative plant transposon protein domain-containing protein</fullName>
    </recommendedName>
</protein>
<sequence>MIVPFSIRKTIDALNWNQFCDARLMLEEELVRDFYTNLTTSDANEFHVHKKKVPFTFKSINDFFNLPDVEEDEYFTMMTNISWDFLQKILNVITNWGSKWIIKKYNSHYCRMEYLNPVANLHAYLTQFHHLDGTNAFVVCNYEKKGSINVGRIVLKQIQDYARKKVRSAYFPSLTTSLCLRAQIKSKANLKSYYVQEFDESSTKSEPEGDSVNEIEEAETEEEPNSSKPRVEPNVTELVEPSVNPELTIPIPTSSSTLKK</sequence>
<keyword evidence="4" id="KW-1185">Reference proteome</keyword>
<accession>A0ABR0MN22</accession>
<dbReference type="EMBL" id="JARKNE010000012">
    <property type="protein sequence ID" value="KAK5775392.1"/>
    <property type="molecule type" value="Genomic_DNA"/>
</dbReference>
<evidence type="ECO:0000313" key="3">
    <source>
        <dbReference type="EMBL" id="KAK5775392.1"/>
    </source>
</evidence>
<evidence type="ECO:0000256" key="1">
    <source>
        <dbReference type="SAM" id="MobiDB-lite"/>
    </source>
</evidence>
<comment type="caution">
    <text evidence="3">The sequence shown here is derived from an EMBL/GenBank/DDBJ whole genome shotgun (WGS) entry which is preliminary data.</text>
</comment>
<feature type="compositionally biased region" description="Acidic residues" evidence="1">
    <location>
        <begin position="208"/>
        <end position="224"/>
    </location>
</feature>
<feature type="compositionally biased region" description="Polar residues" evidence="1">
    <location>
        <begin position="251"/>
        <end position="260"/>
    </location>
</feature>
<gene>
    <name evidence="3" type="ORF">PVK06_043276</name>
</gene>
<evidence type="ECO:0000259" key="2">
    <source>
        <dbReference type="Pfam" id="PF20167"/>
    </source>
</evidence>
<feature type="domain" description="Putative plant transposon protein" evidence="2">
    <location>
        <begin position="14"/>
        <end position="184"/>
    </location>
</feature>
<dbReference type="Pfam" id="PF20167">
    <property type="entry name" value="Transposase_32"/>
    <property type="match status" value="1"/>
</dbReference>
<dbReference type="Proteomes" id="UP001358586">
    <property type="component" value="Chromosome 12"/>
</dbReference>
<proteinExistence type="predicted"/>